<keyword evidence="3" id="KW-1185">Reference proteome</keyword>
<evidence type="ECO:0000313" key="2">
    <source>
        <dbReference type="EMBL" id="KAK2149638.1"/>
    </source>
</evidence>
<evidence type="ECO:0000313" key="3">
    <source>
        <dbReference type="Proteomes" id="UP001208570"/>
    </source>
</evidence>
<feature type="domain" description="DUF7402" evidence="1">
    <location>
        <begin position="11"/>
        <end position="100"/>
    </location>
</feature>
<dbReference type="InterPro" id="IPR055826">
    <property type="entry name" value="DUF7402"/>
</dbReference>
<sequence length="152" mass="17270">MVNLTRELGTRCTVSSYLNGDFKCENAINGILAAGAKNEWASKGEKEGAWINITFTKRVIVYKVQIWRRCAADDQCRQLFFEFSDGQNVALSTVCVKNRSWRLCTDPNLFTELNISPGKLTNWVKLTSYNKCDNHAGNFGFREVQYIGRISI</sequence>
<dbReference type="InterPro" id="IPR008979">
    <property type="entry name" value="Galactose-bd-like_sf"/>
</dbReference>
<accession>A0AAD9JBD3</accession>
<protein>
    <recommendedName>
        <fullName evidence="1">DUF7402 domain-containing protein</fullName>
    </recommendedName>
</protein>
<gene>
    <name evidence="2" type="ORF">LSH36_443g03028</name>
</gene>
<dbReference type="Pfam" id="PF24135">
    <property type="entry name" value="DUF7402"/>
    <property type="match status" value="1"/>
</dbReference>
<dbReference type="SUPFAM" id="SSF49785">
    <property type="entry name" value="Galactose-binding domain-like"/>
    <property type="match status" value="1"/>
</dbReference>
<dbReference type="EMBL" id="JAODUP010000443">
    <property type="protein sequence ID" value="KAK2149638.1"/>
    <property type="molecule type" value="Genomic_DNA"/>
</dbReference>
<dbReference type="Gene3D" id="2.60.120.260">
    <property type="entry name" value="Galactose-binding domain-like"/>
    <property type="match status" value="1"/>
</dbReference>
<proteinExistence type="predicted"/>
<name>A0AAD9JBD3_9ANNE</name>
<evidence type="ECO:0000259" key="1">
    <source>
        <dbReference type="Pfam" id="PF24135"/>
    </source>
</evidence>
<organism evidence="2 3">
    <name type="scientific">Paralvinella palmiformis</name>
    <dbReference type="NCBI Taxonomy" id="53620"/>
    <lineage>
        <taxon>Eukaryota</taxon>
        <taxon>Metazoa</taxon>
        <taxon>Spiralia</taxon>
        <taxon>Lophotrochozoa</taxon>
        <taxon>Annelida</taxon>
        <taxon>Polychaeta</taxon>
        <taxon>Sedentaria</taxon>
        <taxon>Canalipalpata</taxon>
        <taxon>Terebellida</taxon>
        <taxon>Terebelliformia</taxon>
        <taxon>Alvinellidae</taxon>
        <taxon>Paralvinella</taxon>
    </lineage>
</organism>
<comment type="caution">
    <text evidence="2">The sequence shown here is derived from an EMBL/GenBank/DDBJ whole genome shotgun (WGS) entry which is preliminary data.</text>
</comment>
<dbReference type="Proteomes" id="UP001208570">
    <property type="component" value="Unassembled WGS sequence"/>
</dbReference>
<reference evidence="2" key="1">
    <citation type="journal article" date="2023" name="Mol. Biol. Evol.">
        <title>Third-Generation Sequencing Reveals the Adaptive Role of the Epigenome in Three Deep-Sea Polychaetes.</title>
        <authorList>
            <person name="Perez M."/>
            <person name="Aroh O."/>
            <person name="Sun Y."/>
            <person name="Lan Y."/>
            <person name="Juniper S.K."/>
            <person name="Young C.R."/>
            <person name="Angers B."/>
            <person name="Qian P.Y."/>
        </authorList>
    </citation>
    <scope>NUCLEOTIDE SEQUENCE</scope>
    <source>
        <strain evidence="2">P08H-3</strain>
    </source>
</reference>
<dbReference type="AlphaFoldDB" id="A0AAD9JBD3"/>